<evidence type="ECO:0000256" key="1">
    <source>
        <dbReference type="ARBA" id="ARBA00023015"/>
    </source>
</evidence>
<dbReference type="InterPro" id="IPR050204">
    <property type="entry name" value="AraC_XylS_family_regulators"/>
</dbReference>
<organism evidence="5 6">
    <name type="scientific">Flavilitoribacter nigricans (strain ATCC 23147 / DSM 23189 / NBRC 102662 / NCIMB 1420 / SS-2)</name>
    <name type="common">Lewinella nigricans</name>
    <dbReference type="NCBI Taxonomy" id="1122177"/>
    <lineage>
        <taxon>Bacteria</taxon>
        <taxon>Pseudomonadati</taxon>
        <taxon>Bacteroidota</taxon>
        <taxon>Saprospiria</taxon>
        <taxon>Saprospirales</taxon>
        <taxon>Lewinellaceae</taxon>
        <taxon>Flavilitoribacter</taxon>
    </lineage>
</organism>
<dbReference type="AlphaFoldDB" id="A0A2D0NF72"/>
<evidence type="ECO:0000313" key="5">
    <source>
        <dbReference type="EMBL" id="PHN07161.1"/>
    </source>
</evidence>
<dbReference type="PRINTS" id="PR00032">
    <property type="entry name" value="HTHARAC"/>
</dbReference>
<dbReference type="InterPro" id="IPR018060">
    <property type="entry name" value="HTH_AraC"/>
</dbReference>
<dbReference type="InterPro" id="IPR009057">
    <property type="entry name" value="Homeodomain-like_sf"/>
</dbReference>
<dbReference type="GO" id="GO:0003700">
    <property type="term" value="F:DNA-binding transcription factor activity"/>
    <property type="evidence" value="ECO:0007669"/>
    <property type="project" value="InterPro"/>
</dbReference>
<dbReference type="Proteomes" id="UP000223913">
    <property type="component" value="Unassembled WGS sequence"/>
</dbReference>
<comment type="caution">
    <text evidence="5">The sequence shown here is derived from an EMBL/GenBank/DDBJ whole genome shotgun (WGS) entry which is preliminary data.</text>
</comment>
<dbReference type="Pfam" id="PF12833">
    <property type="entry name" value="HTH_18"/>
    <property type="match status" value="1"/>
</dbReference>
<dbReference type="SMART" id="SM00342">
    <property type="entry name" value="HTH_ARAC"/>
    <property type="match status" value="1"/>
</dbReference>
<evidence type="ECO:0000313" key="6">
    <source>
        <dbReference type="Proteomes" id="UP000223913"/>
    </source>
</evidence>
<dbReference type="OrthoDB" id="511992at2"/>
<dbReference type="RefSeq" id="WP_099149496.1">
    <property type="nucleotide sequence ID" value="NZ_PDUD01000011.1"/>
</dbReference>
<dbReference type="SUPFAM" id="SSF51182">
    <property type="entry name" value="RmlC-like cupins"/>
    <property type="match status" value="1"/>
</dbReference>
<name>A0A2D0NF72_FLAN2</name>
<dbReference type="EMBL" id="PDUD01000011">
    <property type="protein sequence ID" value="PHN07161.1"/>
    <property type="molecule type" value="Genomic_DNA"/>
</dbReference>
<keyword evidence="1" id="KW-0805">Transcription regulation</keyword>
<keyword evidence="2" id="KW-0238">DNA-binding</keyword>
<dbReference type="InterPro" id="IPR011051">
    <property type="entry name" value="RmlC_Cupin_sf"/>
</dbReference>
<proteinExistence type="predicted"/>
<dbReference type="InterPro" id="IPR020449">
    <property type="entry name" value="Tscrpt_reg_AraC-type_HTH"/>
</dbReference>
<dbReference type="PANTHER" id="PTHR46796">
    <property type="entry name" value="HTH-TYPE TRANSCRIPTIONAL ACTIVATOR RHAS-RELATED"/>
    <property type="match status" value="1"/>
</dbReference>
<dbReference type="Gene3D" id="1.10.10.60">
    <property type="entry name" value="Homeodomain-like"/>
    <property type="match status" value="1"/>
</dbReference>
<evidence type="ECO:0000259" key="4">
    <source>
        <dbReference type="PROSITE" id="PS01124"/>
    </source>
</evidence>
<evidence type="ECO:0000256" key="3">
    <source>
        <dbReference type="ARBA" id="ARBA00023163"/>
    </source>
</evidence>
<keyword evidence="3" id="KW-0804">Transcription</keyword>
<gene>
    <name evidence="5" type="ORF">CRP01_08015</name>
</gene>
<dbReference type="PROSITE" id="PS01124">
    <property type="entry name" value="HTH_ARAC_FAMILY_2"/>
    <property type="match status" value="1"/>
</dbReference>
<evidence type="ECO:0000256" key="2">
    <source>
        <dbReference type="ARBA" id="ARBA00023125"/>
    </source>
</evidence>
<protein>
    <recommendedName>
        <fullName evidence="4">HTH araC/xylS-type domain-containing protein</fullName>
    </recommendedName>
</protein>
<dbReference type="GO" id="GO:0043565">
    <property type="term" value="F:sequence-specific DNA binding"/>
    <property type="evidence" value="ECO:0007669"/>
    <property type="project" value="InterPro"/>
</dbReference>
<reference evidence="5 6" key="1">
    <citation type="submission" date="2017-10" db="EMBL/GenBank/DDBJ databases">
        <title>The draft genome sequence of Lewinella nigricans NBRC 102662.</title>
        <authorList>
            <person name="Wang K."/>
        </authorList>
    </citation>
    <scope>NUCLEOTIDE SEQUENCE [LARGE SCALE GENOMIC DNA]</scope>
    <source>
        <strain evidence="5 6">NBRC 102662</strain>
    </source>
</reference>
<feature type="domain" description="HTH araC/xylS-type" evidence="4">
    <location>
        <begin position="161"/>
        <end position="258"/>
    </location>
</feature>
<sequence>MKKHTPPAGLRSYRRFSQLRLLDYEYDPGERTDFHKDRIPRISILLRGQLQERLQTQEAWASPMSVVIKPADALHANQFGPGGARIISIIAPNGWPDYLAEHFLNQYAWFHGRPTISAASDFLQELVDLKNESQLETALIQLVAGLSEEQSPHKDPPSWLQRVAEQLEDQYDETIQIRQLAAASDVHPVYLARIFRRYFHCNPKQYQSHFRLRRALDHLTQQKPLVHVALDNGFADQSHFTRLFKSSIGMSPGSFRKLVFRIQQS</sequence>
<dbReference type="SUPFAM" id="SSF46689">
    <property type="entry name" value="Homeodomain-like"/>
    <property type="match status" value="2"/>
</dbReference>
<accession>A0A2D0NF72</accession>
<keyword evidence="6" id="KW-1185">Reference proteome</keyword>